<dbReference type="InterPro" id="IPR015168">
    <property type="entry name" value="SsuA/THI5"/>
</dbReference>
<comment type="pathway">
    <text evidence="2">Cofactor biosynthesis; thiamine diphosphate biosynthesis.</text>
</comment>
<evidence type="ECO:0000256" key="10">
    <source>
        <dbReference type="ARBA" id="ARBA00033171"/>
    </source>
</evidence>
<evidence type="ECO:0000256" key="8">
    <source>
        <dbReference type="ARBA" id="ARBA00022977"/>
    </source>
</evidence>
<dbReference type="Gene3D" id="2.10.50.10">
    <property type="entry name" value="Tumor Necrosis Factor Receptor, subunit A, domain 2"/>
    <property type="match status" value="1"/>
</dbReference>
<evidence type="ECO:0000256" key="4">
    <source>
        <dbReference type="ARBA" id="ARBA00011738"/>
    </source>
</evidence>
<evidence type="ECO:0000256" key="3">
    <source>
        <dbReference type="ARBA" id="ARBA00009406"/>
    </source>
</evidence>
<feature type="transmembrane region" description="Helical" evidence="14">
    <location>
        <begin position="624"/>
        <end position="646"/>
    </location>
</feature>
<keyword evidence="14" id="KW-1133">Transmembrane helix</keyword>
<dbReference type="GO" id="GO:0046872">
    <property type="term" value="F:metal ion binding"/>
    <property type="evidence" value="ECO:0007669"/>
    <property type="project" value="UniProtKB-KW"/>
</dbReference>
<dbReference type="PANTHER" id="PTHR31528">
    <property type="entry name" value="4-AMINO-5-HYDROXYMETHYL-2-METHYLPYRIMIDINE PHOSPHATE SYNTHASE THI11-RELATED"/>
    <property type="match status" value="1"/>
</dbReference>
<accession>A0A4P9WNA6</accession>
<evidence type="ECO:0000256" key="6">
    <source>
        <dbReference type="ARBA" id="ARBA00022723"/>
    </source>
</evidence>
<comment type="function">
    <text evidence="1">Responsible for the formation of the pyrimidine heterocycle in the thiamine biosynthesis pathway. Catalyzes the formation of hydroxymethylpyrimidine phosphate (HMP-P) from histidine and pyridoxal phosphate (PLP). The protein uses PLP and the active site histidine to form HMP-P, generating an inactive enzyme. The enzyme can only undergo a single turnover, which suggests it is a suicide enzyme.</text>
</comment>
<keyword evidence="14" id="KW-0472">Membrane</keyword>
<dbReference type="GO" id="GO:0009229">
    <property type="term" value="P:thiamine diphosphate biosynthetic process"/>
    <property type="evidence" value="ECO:0007669"/>
    <property type="project" value="UniProtKB-UniPathway"/>
</dbReference>
<dbReference type="Proteomes" id="UP000269721">
    <property type="component" value="Unassembled WGS sequence"/>
</dbReference>
<evidence type="ECO:0000256" key="11">
    <source>
        <dbReference type="ARBA" id="ARBA00048179"/>
    </source>
</evidence>
<evidence type="ECO:0000313" key="16">
    <source>
        <dbReference type="EMBL" id="RKO93745.1"/>
    </source>
</evidence>
<dbReference type="GO" id="GO:0009228">
    <property type="term" value="P:thiamine biosynthetic process"/>
    <property type="evidence" value="ECO:0007669"/>
    <property type="project" value="UniProtKB-KW"/>
</dbReference>
<feature type="transmembrane region" description="Helical" evidence="14">
    <location>
        <begin position="512"/>
        <end position="535"/>
    </location>
</feature>
<comment type="catalytic activity">
    <reaction evidence="11">
        <text>N(6)-(pyridoxal phosphate)-L-lysyl-[4-amino-5-hydroxymethyl-2-methylpyrimidine phosphate synthase] + L-histidyl-[4-amino-5-hydroxymethyl-2-methylpyrimidine phosphate synthase] + 2 Fe(3+) + 4 H2O = L-lysyl-[4-amino-5-hydroxymethyl-2-methylpyrimidine phosphate synthase] + (2S)-2-amino-5-hydroxy-4-oxopentanoyl-[4-amino-5-hydroxymethyl-2-methylpyrimidine phosphate synthase] + 4-amino-2-methyl-5-(phosphooxymethyl)pyrimidine + 3-oxopropanoate + 2 Fe(2+) + 2 H(+)</text>
        <dbReference type="Rhea" id="RHEA:65756"/>
        <dbReference type="Rhea" id="RHEA-COMP:16892"/>
        <dbReference type="Rhea" id="RHEA-COMP:16893"/>
        <dbReference type="Rhea" id="RHEA-COMP:16894"/>
        <dbReference type="Rhea" id="RHEA-COMP:16895"/>
        <dbReference type="ChEBI" id="CHEBI:15377"/>
        <dbReference type="ChEBI" id="CHEBI:15378"/>
        <dbReference type="ChEBI" id="CHEBI:29033"/>
        <dbReference type="ChEBI" id="CHEBI:29034"/>
        <dbReference type="ChEBI" id="CHEBI:29969"/>
        <dbReference type="ChEBI" id="CHEBI:29979"/>
        <dbReference type="ChEBI" id="CHEBI:33190"/>
        <dbReference type="ChEBI" id="CHEBI:58354"/>
        <dbReference type="ChEBI" id="CHEBI:143915"/>
        <dbReference type="ChEBI" id="CHEBI:157692"/>
    </reaction>
    <physiologicalReaction direction="left-to-right" evidence="11">
        <dbReference type="Rhea" id="RHEA:65757"/>
    </physiologicalReaction>
</comment>
<keyword evidence="17" id="KW-1185">Reference proteome</keyword>
<dbReference type="Gene3D" id="3.40.190.10">
    <property type="entry name" value="Periplasmic binding protein-like II"/>
    <property type="match status" value="2"/>
</dbReference>
<keyword evidence="9" id="KW-0408">Iron</keyword>
<evidence type="ECO:0000256" key="1">
    <source>
        <dbReference type="ARBA" id="ARBA00003469"/>
    </source>
</evidence>
<dbReference type="EMBL" id="KZ994129">
    <property type="protein sequence ID" value="RKO93745.1"/>
    <property type="molecule type" value="Genomic_DNA"/>
</dbReference>
<sequence length="763" mass="82786">MLIDAHLVPLLTRANTASISNRKAETLGYFADECLPHTDTPSYEPSPLQIQQGDLENDAISAVMQGQMTFGIALTGSAMQSYGSGQNLTIVMQHFRSSAMLLVTVQRPDITSFQDLSGKMIALFPGGDQAEPLAAFHKYGVTGYTTLLEGQTPLELVSTGQYRVDAVAAMTYNELAQLYEAVNNNTGMLYQPSELQIFDMNKLGTAMLEDGIFARSDWLAIPQNQNITRRFIRAVAKGWIYCRDNEAACIDFLYDHGPHQGWMIREVNRIMWPSPDGLGVMDESLFDLSVQVLTSTLGLNNTHGGPISNVYDTSYAEWVVGSLEEEGLDVRGLGWNKSSWHICMNPGQTTFHLCDAVEATICSPGSEPESAGVCAPCPAGLYSSEYGTGIVCAPCPDGTFSAVSKNSTGYENQVGGTVCLGCPAGTKMSGDQVVCIRPGTAATLGDLLSENKDEIALFGSVTGIAMLTYLWLNSRYPDADNTVIPKVFLAGMDFVVEISFIRLVASSAPTSYLIVSSFFFGLKIFAQLLLACAFVDYETRNAGFVDWVRVNAQALSIGVVLSVLNAECIVIIGCRVGGWEAFSSPLSNIGVQWVNVWSFAILVVDKIPLLIVQILLLINQGWQLPPVLAISASLAIMIQGILKWAFVGVSVRRGKPVSSKDPDAETPAPPPGMILGTANDNDGAKKRISFFAPAPLPVRPPATLPRRDDIRNRIVAMQEQLIELEVEKHRREGLEGAAAQRKVLESMEERVRDLKVELEKGAG</sequence>
<feature type="region of interest" description="Disordered" evidence="13">
    <location>
        <begin position="655"/>
        <end position="678"/>
    </location>
</feature>
<reference evidence="17" key="1">
    <citation type="journal article" date="2018" name="Nat. Microbiol.">
        <title>Leveraging single-cell genomics to expand the fungal tree of life.</title>
        <authorList>
            <person name="Ahrendt S.R."/>
            <person name="Quandt C.A."/>
            <person name="Ciobanu D."/>
            <person name="Clum A."/>
            <person name="Salamov A."/>
            <person name="Andreopoulos B."/>
            <person name="Cheng J.F."/>
            <person name="Woyke T."/>
            <person name="Pelin A."/>
            <person name="Henrissat B."/>
            <person name="Reynolds N.K."/>
            <person name="Benny G.L."/>
            <person name="Smith M.E."/>
            <person name="James T.Y."/>
            <person name="Grigoriev I.V."/>
        </authorList>
    </citation>
    <scope>NUCLEOTIDE SEQUENCE [LARGE SCALE GENOMIC DNA]</scope>
</reference>
<evidence type="ECO:0000256" key="9">
    <source>
        <dbReference type="ARBA" id="ARBA00023004"/>
    </source>
</evidence>
<evidence type="ECO:0000256" key="2">
    <source>
        <dbReference type="ARBA" id="ARBA00004948"/>
    </source>
</evidence>
<protein>
    <recommendedName>
        <fullName evidence="10">Thiamine pyrimidine synthase</fullName>
    </recommendedName>
</protein>
<keyword evidence="5" id="KW-0808">Transferase</keyword>
<evidence type="ECO:0000256" key="14">
    <source>
        <dbReference type="SAM" id="Phobius"/>
    </source>
</evidence>
<dbReference type="OrthoDB" id="2146037at2759"/>
<keyword evidence="6" id="KW-0479">Metal-binding</keyword>
<dbReference type="AlphaFoldDB" id="A0A4P9WNA6"/>
<feature type="domain" description="SsuA/THI5-like" evidence="15">
    <location>
        <begin position="48"/>
        <end position="245"/>
    </location>
</feature>
<organism evidence="16 17">
    <name type="scientific">Blyttiomyces helicus</name>
    <dbReference type="NCBI Taxonomy" id="388810"/>
    <lineage>
        <taxon>Eukaryota</taxon>
        <taxon>Fungi</taxon>
        <taxon>Fungi incertae sedis</taxon>
        <taxon>Chytridiomycota</taxon>
        <taxon>Chytridiomycota incertae sedis</taxon>
        <taxon>Chytridiomycetes</taxon>
        <taxon>Chytridiomycetes incertae sedis</taxon>
        <taxon>Blyttiomyces</taxon>
    </lineage>
</organism>
<keyword evidence="14" id="KW-0812">Transmembrane</keyword>
<dbReference type="UniPathway" id="UPA00060"/>
<keyword evidence="8" id="KW-0784">Thiamine biosynthesis</keyword>
<dbReference type="InterPro" id="IPR027939">
    <property type="entry name" value="NMT1/THI5"/>
</dbReference>
<feature type="transmembrane region" description="Helical" evidence="14">
    <location>
        <begin position="555"/>
        <end position="576"/>
    </location>
</feature>
<evidence type="ECO:0000256" key="5">
    <source>
        <dbReference type="ARBA" id="ARBA00022679"/>
    </source>
</evidence>
<dbReference type="PANTHER" id="PTHR31528:SF1">
    <property type="entry name" value="4-AMINO-5-HYDROXYMETHYL-2-METHYLPYRIMIDINE PHOSPHATE SYNTHASE THI11-RELATED"/>
    <property type="match status" value="1"/>
</dbReference>
<gene>
    <name evidence="16" type="ORF">BDK51DRAFT_32862</name>
</gene>
<feature type="transmembrane region" description="Helical" evidence="14">
    <location>
        <begin position="455"/>
        <end position="472"/>
    </location>
</feature>
<dbReference type="GO" id="GO:0016740">
    <property type="term" value="F:transferase activity"/>
    <property type="evidence" value="ECO:0007669"/>
    <property type="project" value="UniProtKB-KW"/>
</dbReference>
<comment type="subunit">
    <text evidence="4">Homodimer.</text>
</comment>
<proteinExistence type="inferred from homology"/>
<keyword evidence="7" id="KW-0663">Pyridoxal phosphate</keyword>
<name>A0A4P9WNA6_9FUNG</name>
<evidence type="ECO:0000256" key="12">
    <source>
        <dbReference type="SAM" id="Coils"/>
    </source>
</evidence>
<keyword evidence="12" id="KW-0175">Coiled coil</keyword>
<comment type="similarity">
    <text evidence="3">Belongs to the NMT1/THI5 family.</text>
</comment>
<dbReference type="SUPFAM" id="SSF53850">
    <property type="entry name" value="Periplasmic binding protein-like II"/>
    <property type="match status" value="1"/>
</dbReference>
<dbReference type="Pfam" id="PF09084">
    <property type="entry name" value="NMT1"/>
    <property type="match status" value="1"/>
</dbReference>
<evidence type="ECO:0000256" key="7">
    <source>
        <dbReference type="ARBA" id="ARBA00022898"/>
    </source>
</evidence>
<evidence type="ECO:0000313" key="17">
    <source>
        <dbReference type="Proteomes" id="UP000269721"/>
    </source>
</evidence>
<evidence type="ECO:0000256" key="13">
    <source>
        <dbReference type="SAM" id="MobiDB-lite"/>
    </source>
</evidence>
<feature type="coiled-coil region" evidence="12">
    <location>
        <begin position="707"/>
        <end position="757"/>
    </location>
</feature>
<feature type="transmembrane region" description="Helical" evidence="14">
    <location>
        <begin position="596"/>
        <end position="618"/>
    </location>
</feature>
<evidence type="ECO:0000259" key="15">
    <source>
        <dbReference type="Pfam" id="PF09084"/>
    </source>
</evidence>
<dbReference type="CDD" id="cd00185">
    <property type="entry name" value="TNFRSF"/>
    <property type="match status" value="1"/>
</dbReference>